<dbReference type="InterPro" id="IPR001789">
    <property type="entry name" value="Sig_transdc_resp-reg_receiver"/>
</dbReference>
<dbReference type="Gene3D" id="3.40.50.2300">
    <property type="match status" value="1"/>
</dbReference>
<dbReference type="PROSITE" id="PS50110">
    <property type="entry name" value="RESPONSE_REGULATORY"/>
    <property type="match status" value="1"/>
</dbReference>
<feature type="domain" description="ANTAR" evidence="3">
    <location>
        <begin position="122"/>
        <end position="183"/>
    </location>
</feature>
<dbReference type="InterPro" id="IPR011006">
    <property type="entry name" value="CheY-like_superfamily"/>
</dbReference>
<feature type="domain" description="Response regulatory" evidence="2">
    <location>
        <begin position="2"/>
        <end position="116"/>
    </location>
</feature>
<dbReference type="InterPro" id="IPR005561">
    <property type="entry name" value="ANTAR"/>
</dbReference>
<keyword evidence="5" id="KW-1185">Reference proteome</keyword>
<proteinExistence type="predicted"/>
<evidence type="ECO:0000313" key="5">
    <source>
        <dbReference type="Proteomes" id="UP000600101"/>
    </source>
</evidence>
<evidence type="ECO:0000259" key="3">
    <source>
        <dbReference type="PROSITE" id="PS50921"/>
    </source>
</evidence>
<evidence type="ECO:0000259" key="2">
    <source>
        <dbReference type="PROSITE" id="PS50110"/>
    </source>
</evidence>
<evidence type="ECO:0000256" key="1">
    <source>
        <dbReference type="PROSITE-ProRule" id="PRU00169"/>
    </source>
</evidence>
<dbReference type="InterPro" id="IPR008327">
    <property type="entry name" value="Sig_transdc_resp-reg_antiterm"/>
</dbReference>
<dbReference type="SMART" id="SM01012">
    <property type="entry name" value="ANTAR"/>
    <property type="match status" value="1"/>
</dbReference>
<dbReference type="PIRSF" id="PIRSF036382">
    <property type="entry name" value="RR_antiterm"/>
    <property type="match status" value="1"/>
</dbReference>
<dbReference type="Proteomes" id="UP000600101">
    <property type="component" value="Unassembled WGS sequence"/>
</dbReference>
<dbReference type="EMBL" id="JACOMF010000008">
    <property type="protein sequence ID" value="MBC4015582.1"/>
    <property type="molecule type" value="Genomic_DNA"/>
</dbReference>
<dbReference type="PROSITE" id="PS50921">
    <property type="entry name" value="ANTAR"/>
    <property type="match status" value="1"/>
</dbReference>
<dbReference type="SUPFAM" id="SSF52172">
    <property type="entry name" value="CheY-like"/>
    <property type="match status" value="1"/>
</dbReference>
<dbReference type="GO" id="GO:0003723">
    <property type="term" value="F:RNA binding"/>
    <property type="evidence" value="ECO:0007669"/>
    <property type="project" value="InterPro"/>
</dbReference>
<reference evidence="4" key="1">
    <citation type="submission" date="2020-08" db="EMBL/GenBank/DDBJ databases">
        <authorList>
            <person name="Hu Y."/>
            <person name="Nguyen S.V."/>
            <person name="Li F."/>
            <person name="Fanning S."/>
        </authorList>
    </citation>
    <scope>NUCLEOTIDE SEQUENCE</scope>
    <source>
        <strain evidence="4">SYSU D8009</strain>
    </source>
</reference>
<dbReference type="GO" id="GO:0000160">
    <property type="term" value="P:phosphorelay signal transduction system"/>
    <property type="evidence" value="ECO:0007669"/>
    <property type="project" value="InterPro"/>
</dbReference>
<gene>
    <name evidence="4" type="ORF">H7965_09600</name>
</gene>
<sequence>MRVLLVDSDLDRAAAVEEGLAAAGCTVVAIAAGVEELTRRVRDTGAEVIVCGLDDPSRDELEGMRALHRDEPRPVVLFAEKAAPEQIEAALEAGVAAYVVEGLAPSRVRPVIEVAIRRFRAHQALRRQLALAQSDLEERKLVDRATGALMQRHRLSEPEAYRRLRRMAMDQGLRLAAAATMVLEKK</sequence>
<evidence type="ECO:0000313" key="4">
    <source>
        <dbReference type="EMBL" id="MBC4015582.1"/>
    </source>
</evidence>
<organism evidence="4 5">
    <name type="scientific">Siccirubricoccus deserti</name>
    <dbReference type="NCBI Taxonomy" id="2013562"/>
    <lineage>
        <taxon>Bacteria</taxon>
        <taxon>Pseudomonadati</taxon>
        <taxon>Pseudomonadota</taxon>
        <taxon>Alphaproteobacteria</taxon>
        <taxon>Acetobacterales</taxon>
        <taxon>Roseomonadaceae</taxon>
        <taxon>Siccirubricoccus</taxon>
    </lineage>
</organism>
<name>A0A9X0UCT3_9PROT</name>
<comment type="caution">
    <text evidence="4">The sequence shown here is derived from an EMBL/GenBank/DDBJ whole genome shotgun (WGS) entry which is preliminary data.</text>
</comment>
<dbReference type="AlphaFoldDB" id="A0A9X0UCT3"/>
<dbReference type="SMART" id="SM00448">
    <property type="entry name" value="REC"/>
    <property type="match status" value="1"/>
</dbReference>
<protein>
    <submittedName>
        <fullName evidence="4">ANTAR domain-containing protein</fullName>
    </submittedName>
</protein>
<dbReference type="InterPro" id="IPR036388">
    <property type="entry name" value="WH-like_DNA-bd_sf"/>
</dbReference>
<comment type="caution">
    <text evidence="1">Lacks conserved residue(s) required for the propagation of feature annotation.</text>
</comment>
<accession>A0A9X0UCT3</accession>
<dbReference type="Pfam" id="PF03861">
    <property type="entry name" value="ANTAR"/>
    <property type="match status" value="1"/>
</dbReference>
<dbReference type="Gene3D" id="1.10.10.10">
    <property type="entry name" value="Winged helix-like DNA-binding domain superfamily/Winged helix DNA-binding domain"/>
    <property type="match status" value="1"/>
</dbReference>